<dbReference type="STRING" id="387005.A0A183I266"/>
<feature type="compositionally biased region" description="Basic and acidic residues" evidence="3">
    <location>
        <begin position="95"/>
        <end position="112"/>
    </location>
</feature>
<dbReference type="PANTHER" id="PTHR13129:SF4">
    <property type="entry name" value="DDB1- AND CUL4-ASSOCIATED FACTOR 1"/>
    <property type="match status" value="1"/>
</dbReference>
<dbReference type="InterPro" id="IPR033270">
    <property type="entry name" value="VPRBP/DCAF1"/>
</dbReference>
<keyword evidence="2" id="KW-0539">Nucleus</keyword>
<dbReference type="Proteomes" id="UP000267606">
    <property type="component" value="Unassembled WGS sequence"/>
</dbReference>
<protein>
    <submittedName>
        <fullName evidence="6">RICTOR_V domain-containing protein</fullName>
    </submittedName>
</protein>
<keyword evidence="5" id="KW-1185">Reference proteome</keyword>
<gene>
    <name evidence="4" type="ORF">OFLC_LOCUS13828</name>
</gene>
<dbReference type="PANTHER" id="PTHR13129">
    <property type="entry name" value="VPRBP PROTEIN-RELATED"/>
    <property type="match status" value="1"/>
</dbReference>
<accession>A0A183I266</accession>
<dbReference type="AlphaFoldDB" id="A0A183I266"/>
<reference evidence="6" key="1">
    <citation type="submission" date="2016-06" db="UniProtKB">
        <authorList>
            <consortium name="WormBaseParasite"/>
        </authorList>
    </citation>
    <scope>IDENTIFICATION</scope>
</reference>
<evidence type="ECO:0000313" key="4">
    <source>
        <dbReference type="EMBL" id="VDP14766.1"/>
    </source>
</evidence>
<name>A0A183I266_9BILA</name>
<comment type="subcellular location">
    <subcellularLocation>
        <location evidence="1">Nucleus</location>
    </subcellularLocation>
</comment>
<organism evidence="6">
    <name type="scientific">Onchocerca flexuosa</name>
    <dbReference type="NCBI Taxonomy" id="387005"/>
    <lineage>
        <taxon>Eukaryota</taxon>
        <taxon>Metazoa</taxon>
        <taxon>Ecdysozoa</taxon>
        <taxon>Nematoda</taxon>
        <taxon>Chromadorea</taxon>
        <taxon>Rhabditida</taxon>
        <taxon>Spirurina</taxon>
        <taxon>Spiruromorpha</taxon>
        <taxon>Filarioidea</taxon>
        <taxon>Onchocercidae</taxon>
        <taxon>Onchocerca</taxon>
    </lineage>
</organism>
<dbReference type="GO" id="GO:0016567">
    <property type="term" value="P:protein ubiquitination"/>
    <property type="evidence" value="ECO:0007669"/>
    <property type="project" value="InterPro"/>
</dbReference>
<dbReference type="EMBL" id="UZAJ01040418">
    <property type="protein sequence ID" value="VDP14766.1"/>
    <property type="molecule type" value="Genomic_DNA"/>
</dbReference>
<sequence length="146" mass="16325">MSRDDIELNIASARLLLNLIPGLDSVVLSEPEGLIPQLYRWAESDATNCYLRAYSFGLLAAALDVTSVASSLKIENSALIPIALRRLKHLFERMEKEKQETTEASEPDKENKEEDVEDNGPFAGIPRETFHNGERPLLADVSCTYF</sequence>
<reference evidence="4 5" key="2">
    <citation type="submission" date="2018-11" db="EMBL/GenBank/DDBJ databases">
        <authorList>
            <consortium name="Pathogen Informatics"/>
        </authorList>
    </citation>
    <scope>NUCLEOTIDE SEQUENCE [LARGE SCALE GENOMIC DNA]</scope>
</reference>
<proteinExistence type="predicted"/>
<evidence type="ECO:0000256" key="1">
    <source>
        <dbReference type="ARBA" id="ARBA00004123"/>
    </source>
</evidence>
<evidence type="ECO:0000313" key="5">
    <source>
        <dbReference type="Proteomes" id="UP000267606"/>
    </source>
</evidence>
<feature type="region of interest" description="Disordered" evidence="3">
    <location>
        <begin position="95"/>
        <end position="131"/>
    </location>
</feature>
<evidence type="ECO:0000313" key="6">
    <source>
        <dbReference type="WBParaSite" id="OFLC_0001382901-mRNA-1"/>
    </source>
</evidence>
<evidence type="ECO:0000256" key="3">
    <source>
        <dbReference type="SAM" id="MobiDB-lite"/>
    </source>
</evidence>
<dbReference type="GO" id="GO:0080008">
    <property type="term" value="C:Cul4-RING E3 ubiquitin ligase complex"/>
    <property type="evidence" value="ECO:0007669"/>
    <property type="project" value="TreeGrafter"/>
</dbReference>
<dbReference type="WBParaSite" id="OFLC_0001382901-mRNA-1">
    <property type="protein sequence ID" value="OFLC_0001382901-mRNA-1"/>
    <property type="gene ID" value="OFLC_0001382901"/>
</dbReference>
<evidence type="ECO:0000256" key="2">
    <source>
        <dbReference type="ARBA" id="ARBA00023242"/>
    </source>
</evidence>
<dbReference type="GO" id="GO:0005634">
    <property type="term" value="C:nucleus"/>
    <property type="evidence" value="ECO:0007669"/>
    <property type="project" value="UniProtKB-SubCell"/>
</dbReference>